<evidence type="ECO:0000259" key="5">
    <source>
        <dbReference type="PROSITE" id="PS50112"/>
    </source>
</evidence>
<proteinExistence type="predicted"/>
<feature type="domain" description="HTH luxR-type" evidence="4">
    <location>
        <begin position="148"/>
        <end position="213"/>
    </location>
</feature>
<dbReference type="SUPFAM" id="SSF46894">
    <property type="entry name" value="C-terminal effector domain of the bipartite response regulators"/>
    <property type="match status" value="1"/>
</dbReference>
<evidence type="ECO:0000259" key="4">
    <source>
        <dbReference type="PROSITE" id="PS50043"/>
    </source>
</evidence>
<dbReference type="Gene3D" id="3.30.450.20">
    <property type="entry name" value="PAS domain"/>
    <property type="match status" value="1"/>
</dbReference>
<protein>
    <submittedName>
        <fullName evidence="6">Unannotated protein</fullName>
    </submittedName>
</protein>
<dbReference type="NCBIfam" id="TIGR00229">
    <property type="entry name" value="sensory_box"/>
    <property type="match status" value="1"/>
</dbReference>
<keyword evidence="1" id="KW-0805">Transcription regulation</keyword>
<dbReference type="InterPro" id="IPR035965">
    <property type="entry name" value="PAS-like_dom_sf"/>
</dbReference>
<dbReference type="PANTHER" id="PTHR44688">
    <property type="entry name" value="DNA-BINDING TRANSCRIPTIONAL ACTIVATOR DEVR_DOSR"/>
    <property type="match status" value="1"/>
</dbReference>
<dbReference type="EMBL" id="CAFBMX010000005">
    <property type="protein sequence ID" value="CAB4931620.1"/>
    <property type="molecule type" value="Genomic_DNA"/>
</dbReference>
<dbReference type="GO" id="GO:0003677">
    <property type="term" value="F:DNA binding"/>
    <property type="evidence" value="ECO:0007669"/>
    <property type="project" value="UniProtKB-KW"/>
</dbReference>
<sequence length="219" mass="23371">MSTASVPTGPTAAHPASAERAFWAIFNRAGNPMLVTNSERRYVTVNETALAFLGRTREELLAMRIDDITAPEELEGLPGTWDAFLQSGTLNGSWEIVDGNGHHLRVDYNATANVLPGRHLSIFVVTPTDKGAASTVADRAPLVVTNAPRRTGNALSPRERQVLQLLAEGLTSGQLAEALGISEETVKTHVTNAKRKLGAHTRAQAIALALRDGDLAFGS</sequence>
<dbReference type="InterPro" id="IPR000792">
    <property type="entry name" value="Tscrpt_reg_LuxR_C"/>
</dbReference>
<gene>
    <name evidence="6" type="ORF">UFOPK3674_01193</name>
</gene>
<dbReference type="PANTHER" id="PTHR44688:SF16">
    <property type="entry name" value="DNA-BINDING TRANSCRIPTIONAL ACTIVATOR DEVR_DOSR"/>
    <property type="match status" value="1"/>
</dbReference>
<name>A0A6J7ILG4_9ZZZZ</name>
<keyword evidence="3" id="KW-0804">Transcription</keyword>
<dbReference type="PROSITE" id="PS50043">
    <property type="entry name" value="HTH_LUXR_2"/>
    <property type="match status" value="1"/>
</dbReference>
<dbReference type="CDD" id="cd00130">
    <property type="entry name" value="PAS"/>
    <property type="match status" value="1"/>
</dbReference>
<evidence type="ECO:0000256" key="3">
    <source>
        <dbReference type="ARBA" id="ARBA00023163"/>
    </source>
</evidence>
<evidence type="ECO:0000256" key="2">
    <source>
        <dbReference type="ARBA" id="ARBA00023125"/>
    </source>
</evidence>
<dbReference type="SMART" id="SM00421">
    <property type="entry name" value="HTH_LUXR"/>
    <property type="match status" value="1"/>
</dbReference>
<keyword evidence="2" id="KW-0238">DNA-binding</keyword>
<dbReference type="InterPro" id="IPR016032">
    <property type="entry name" value="Sig_transdc_resp-reg_C-effctor"/>
</dbReference>
<evidence type="ECO:0000313" key="6">
    <source>
        <dbReference type="EMBL" id="CAB4931620.1"/>
    </source>
</evidence>
<dbReference type="PROSITE" id="PS50112">
    <property type="entry name" value="PAS"/>
    <property type="match status" value="1"/>
</dbReference>
<evidence type="ECO:0000256" key="1">
    <source>
        <dbReference type="ARBA" id="ARBA00023015"/>
    </source>
</evidence>
<organism evidence="6">
    <name type="scientific">freshwater metagenome</name>
    <dbReference type="NCBI Taxonomy" id="449393"/>
    <lineage>
        <taxon>unclassified sequences</taxon>
        <taxon>metagenomes</taxon>
        <taxon>ecological metagenomes</taxon>
    </lineage>
</organism>
<feature type="domain" description="PAS" evidence="5">
    <location>
        <begin position="18"/>
        <end position="88"/>
    </location>
</feature>
<dbReference type="Pfam" id="PF00196">
    <property type="entry name" value="GerE"/>
    <property type="match status" value="1"/>
</dbReference>
<dbReference type="GO" id="GO:0006355">
    <property type="term" value="P:regulation of DNA-templated transcription"/>
    <property type="evidence" value="ECO:0007669"/>
    <property type="project" value="InterPro"/>
</dbReference>
<dbReference type="Gene3D" id="1.10.10.10">
    <property type="entry name" value="Winged helix-like DNA-binding domain superfamily/Winged helix DNA-binding domain"/>
    <property type="match status" value="1"/>
</dbReference>
<dbReference type="InterPro" id="IPR036388">
    <property type="entry name" value="WH-like_DNA-bd_sf"/>
</dbReference>
<dbReference type="AlphaFoldDB" id="A0A6J7ILG4"/>
<dbReference type="InterPro" id="IPR000014">
    <property type="entry name" value="PAS"/>
</dbReference>
<dbReference type="CDD" id="cd06170">
    <property type="entry name" value="LuxR_C_like"/>
    <property type="match status" value="1"/>
</dbReference>
<accession>A0A6J7ILG4</accession>
<reference evidence="6" key="1">
    <citation type="submission" date="2020-05" db="EMBL/GenBank/DDBJ databases">
        <authorList>
            <person name="Chiriac C."/>
            <person name="Salcher M."/>
            <person name="Ghai R."/>
            <person name="Kavagutti S V."/>
        </authorList>
    </citation>
    <scope>NUCLEOTIDE SEQUENCE</scope>
</reference>
<dbReference type="SUPFAM" id="SSF55785">
    <property type="entry name" value="PYP-like sensor domain (PAS domain)"/>
    <property type="match status" value="1"/>
</dbReference>
<dbReference type="PRINTS" id="PR00038">
    <property type="entry name" value="HTHLUXR"/>
</dbReference>